<accession>A0ABQ4GRR6</accession>
<sequence length="90" mass="9866">MGVVEHTKLGRVALHLVAPLDVFDLAITDSGADPAVSDEWKADGIKYRVAPVGALLPEATRLWPSPHAVLPGPRQKYQDQLLLKQMNERS</sequence>
<dbReference type="RefSeq" id="WP_204050413.1">
    <property type="nucleotide sequence ID" value="NZ_BOOF01000029.1"/>
</dbReference>
<evidence type="ECO:0000313" key="1">
    <source>
        <dbReference type="EMBL" id="GIH64117.1"/>
    </source>
</evidence>
<evidence type="ECO:0000313" key="2">
    <source>
        <dbReference type="Proteomes" id="UP000660454"/>
    </source>
</evidence>
<name>A0ABQ4GRR6_9ACTN</name>
<gene>
    <name evidence="1" type="ORF">Msi02_49340</name>
</gene>
<dbReference type="Proteomes" id="UP000660454">
    <property type="component" value="Unassembled WGS sequence"/>
</dbReference>
<dbReference type="EMBL" id="BOOF01000029">
    <property type="protein sequence ID" value="GIH64117.1"/>
    <property type="molecule type" value="Genomic_DNA"/>
</dbReference>
<organism evidence="1 2">
    <name type="scientific">Microbispora siamensis</name>
    <dbReference type="NCBI Taxonomy" id="564413"/>
    <lineage>
        <taxon>Bacteria</taxon>
        <taxon>Bacillati</taxon>
        <taxon>Actinomycetota</taxon>
        <taxon>Actinomycetes</taxon>
        <taxon>Streptosporangiales</taxon>
        <taxon>Streptosporangiaceae</taxon>
        <taxon>Microbispora</taxon>
    </lineage>
</organism>
<comment type="caution">
    <text evidence="1">The sequence shown here is derived from an EMBL/GenBank/DDBJ whole genome shotgun (WGS) entry which is preliminary data.</text>
</comment>
<protein>
    <submittedName>
        <fullName evidence="1">Uncharacterized protein</fullName>
    </submittedName>
</protein>
<reference evidence="1 2" key="1">
    <citation type="submission" date="2021-01" db="EMBL/GenBank/DDBJ databases">
        <title>Whole genome shotgun sequence of Microbispora siamensis NBRC 104113.</title>
        <authorList>
            <person name="Komaki H."/>
            <person name="Tamura T."/>
        </authorList>
    </citation>
    <scope>NUCLEOTIDE SEQUENCE [LARGE SCALE GENOMIC DNA]</scope>
    <source>
        <strain evidence="1 2">NBRC 104113</strain>
    </source>
</reference>
<keyword evidence="2" id="KW-1185">Reference proteome</keyword>
<proteinExistence type="predicted"/>